<feature type="compositionally biased region" description="Low complexity" evidence="1">
    <location>
        <begin position="17"/>
        <end position="36"/>
    </location>
</feature>
<dbReference type="EMBL" id="CDSF01000087">
    <property type="protein sequence ID" value="CEO98821.1"/>
    <property type="molecule type" value="Genomic_DNA"/>
</dbReference>
<evidence type="ECO:0000313" key="3">
    <source>
        <dbReference type="EMBL" id="CEO98821.1"/>
    </source>
</evidence>
<keyword evidence="4" id="KW-1185">Reference proteome</keyword>
<name>A0A0G4IUQ0_PLABS</name>
<feature type="compositionally biased region" description="Low complexity" evidence="1">
    <location>
        <begin position="46"/>
        <end position="67"/>
    </location>
</feature>
<keyword evidence="2" id="KW-1133">Transmembrane helix</keyword>
<dbReference type="AlphaFoldDB" id="A0A0G4IUQ0"/>
<organism evidence="3 4">
    <name type="scientific">Plasmodiophora brassicae</name>
    <name type="common">Clubroot disease agent</name>
    <dbReference type="NCBI Taxonomy" id="37360"/>
    <lineage>
        <taxon>Eukaryota</taxon>
        <taxon>Sar</taxon>
        <taxon>Rhizaria</taxon>
        <taxon>Endomyxa</taxon>
        <taxon>Phytomyxea</taxon>
        <taxon>Plasmodiophorida</taxon>
        <taxon>Plasmodiophoridae</taxon>
        <taxon>Plasmodiophora</taxon>
    </lineage>
</organism>
<dbReference type="Proteomes" id="UP000039324">
    <property type="component" value="Unassembled WGS sequence"/>
</dbReference>
<gene>
    <name evidence="3" type="ORF">PBRA_006935</name>
</gene>
<feature type="transmembrane region" description="Helical" evidence="2">
    <location>
        <begin position="121"/>
        <end position="146"/>
    </location>
</feature>
<evidence type="ECO:0000256" key="1">
    <source>
        <dbReference type="SAM" id="MobiDB-lite"/>
    </source>
</evidence>
<keyword evidence="2" id="KW-0812">Transmembrane</keyword>
<feature type="region of interest" description="Disordered" evidence="1">
    <location>
        <begin position="1"/>
        <end position="67"/>
    </location>
</feature>
<feature type="transmembrane region" description="Helical" evidence="2">
    <location>
        <begin position="166"/>
        <end position="192"/>
    </location>
</feature>
<evidence type="ECO:0000313" key="4">
    <source>
        <dbReference type="Proteomes" id="UP000039324"/>
    </source>
</evidence>
<sequence length="237" mass="24380">MQDDNAYNDADRSGPAPLTITPTLPVRRPLPRSVAAGAGGADDGDAGAATAGSRPGRTSSSSSSLPSWMASLVPTRSQVAPVLATGSLAGAAWHVVQQQERRQRQARLGGDGVFVRHHRPIALIGATVAAVATGIAVGVRIGSPAIRRDAIPVAPAFPTVKPTKPYMVTHVAISVIVGVTVGSIGLIVALLIGRHARRHGGKPATIHCHYGLQSSAHAMLPILIHQADPTTTISSPF</sequence>
<reference evidence="3 4" key="1">
    <citation type="submission" date="2015-02" db="EMBL/GenBank/DDBJ databases">
        <authorList>
            <person name="Chooi Y.-H."/>
        </authorList>
    </citation>
    <scope>NUCLEOTIDE SEQUENCE [LARGE SCALE GENOMIC DNA]</scope>
    <source>
        <strain evidence="3">E3</strain>
    </source>
</reference>
<evidence type="ECO:0000256" key="2">
    <source>
        <dbReference type="SAM" id="Phobius"/>
    </source>
</evidence>
<accession>A0A0G4IUQ0</accession>
<protein>
    <submittedName>
        <fullName evidence="3">Uncharacterized protein</fullName>
    </submittedName>
</protein>
<proteinExistence type="predicted"/>
<keyword evidence="2" id="KW-0472">Membrane</keyword>